<dbReference type="Pfam" id="PF14974">
    <property type="entry name" value="P_C10"/>
    <property type="match status" value="1"/>
</dbReference>
<dbReference type="AlphaFoldDB" id="A0ABD0JTZ1"/>
<keyword evidence="6" id="KW-1185">Reference proteome</keyword>
<dbReference type="PANTHER" id="PTHR13463:SF3">
    <property type="entry name" value="PROTEIN C10"/>
    <property type="match status" value="1"/>
</dbReference>
<accession>A0ABD0JTZ1</accession>
<protein>
    <recommendedName>
        <fullName evidence="3">Protein C10</fullName>
    </recommendedName>
</protein>
<organism evidence="5 6">
    <name type="scientific">Batillaria attramentaria</name>
    <dbReference type="NCBI Taxonomy" id="370345"/>
    <lineage>
        <taxon>Eukaryota</taxon>
        <taxon>Metazoa</taxon>
        <taxon>Spiralia</taxon>
        <taxon>Lophotrochozoa</taxon>
        <taxon>Mollusca</taxon>
        <taxon>Gastropoda</taxon>
        <taxon>Caenogastropoda</taxon>
        <taxon>Sorbeoconcha</taxon>
        <taxon>Cerithioidea</taxon>
        <taxon>Batillariidae</taxon>
        <taxon>Batillaria</taxon>
    </lineage>
</organism>
<name>A0ABD0JTZ1_9CAEN</name>
<dbReference type="GO" id="GO:0005737">
    <property type="term" value="C:cytoplasm"/>
    <property type="evidence" value="ECO:0007669"/>
    <property type="project" value="UniProtKB-SubCell"/>
</dbReference>
<keyword evidence="4" id="KW-0963">Cytoplasm</keyword>
<evidence type="ECO:0000313" key="5">
    <source>
        <dbReference type="EMBL" id="KAK7478452.1"/>
    </source>
</evidence>
<evidence type="ECO:0000256" key="2">
    <source>
        <dbReference type="ARBA" id="ARBA00007083"/>
    </source>
</evidence>
<evidence type="ECO:0000256" key="1">
    <source>
        <dbReference type="ARBA" id="ARBA00004496"/>
    </source>
</evidence>
<dbReference type="EMBL" id="JACVVK020000325">
    <property type="protein sequence ID" value="KAK7478452.1"/>
    <property type="molecule type" value="Genomic_DNA"/>
</dbReference>
<comment type="similarity">
    <text evidence="2">Belongs to the UPF0456 family.</text>
</comment>
<dbReference type="Proteomes" id="UP001519460">
    <property type="component" value="Unassembled WGS sequence"/>
</dbReference>
<evidence type="ECO:0000256" key="3">
    <source>
        <dbReference type="ARBA" id="ARBA00020502"/>
    </source>
</evidence>
<comment type="caution">
    <text evidence="5">The sequence shown here is derived from an EMBL/GenBank/DDBJ whole genome shotgun (WGS) entry which is preliminary data.</text>
</comment>
<evidence type="ECO:0000313" key="6">
    <source>
        <dbReference type="Proteomes" id="UP001519460"/>
    </source>
</evidence>
<reference evidence="5 6" key="1">
    <citation type="journal article" date="2023" name="Sci. Data">
        <title>Genome assembly of the Korean intertidal mud-creeper Batillaria attramentaria.</title>
        <authorList>
            <person name="Patra A.K."/>
            <person name="Ho P.T."/>
            <person name="Jun S."/>
            <person name="Lee S.J."/>
            <person name="Kim Y."/>
            <person name="Won Y.J."/>
        </authorList>
    </citation>
    <scope>NUCLEOTIDE SEQUENCE [LARGE SCALE GENOMIC DNA]</scope>
    <source>
        <strain evidence="5">Wonlab-2016</strain>
    </source>
</reference>
<dbReference type="PANTHER" id="PTHR13463">
    <property type="entry name" value="PROTEIN C10"/>
    <property type="match status" value="1"/>
</dbReference>
<sequence length="121" mass="13074">MASAMQQFSLADCKAALSDVLDAFKLPDNAMRLNEARDTAGNDMLKGMQIVFPVVSQIQMDVIQKYGFVADGDGLVQFTKAVRLYETQDAEVACLNQELRTFLMPPVGVSPPTALGQNGSS</sequence>
<evidence type="ECO:0000256" key="4">
    <source>
        <dbReference type="ARBA" id="ARBA00022490"/>
    </source>
</evidence>
<dbReference type="InterPro" id="IPR026317">
    <property type="entry name" value="P_C10"/>
</dbReference>
<comment type="subcellular location">
    <subcellularLocation>
        <location evidence="1">Cytoplasm</location>
    </subcellularLocation>
</comment>
<proteinExistence type="inferred from homology"/>
<gene>
    <name evidence="5" type="ORF">BaRGS_00030298</name>
</gene>